<protein>
    <submittedName>
        <fullName evidence="2">Uncharacterized protein</fullName>
    </submittedName>
</protein>
<dbReference type="Proteomes" id="UP000605361">
    <property type="component" value="Unassembled WGS sequence"/>
</dbReference>
<feature type="transmembrane region" description="Helical" evidence="1">
    <location>
        <begin position="47"/>
        <end position="69"/>
    </location>
</feature>
<evidence type="ECO:0000256" key="1">
    <source>
        <dbReference type="SAM" id="Phobius"/>
    </source>
</evidence>
<accession>A0A931AFK9</accession>
<comment type="caution">
    <text evidence="2">The sequence shown here is derived from an EMBL/GenBank/DDBJ whole genome shotgun (WGS) entry which is preliminary data.</text>
</comment>
<evidence type="ECO:0000313" key="2">
    <source>
        <dbReference type="EMBL" id="MBF8188312.1"/>
    </source>
</evidence>
<proteinExistence type="predicted"/>
<name>A0A931AFK9_9ACTN</name>
<keyword evidence="1" id="KW-0812">Transmembrane</keyword>
<sequence>MTTVTSHLTVVLPLFPDARELTLFLLGILIMLSAAALRWIVRRTRVVVVVSGTSALLVVLAILFTAYMIKSGVA</sequence>
<keyword evidence="3" id="KW-1185">Reference proteome</keyword>
<dbReference type="EMBL" id="JADOGI010000063">
    <property type="protein sequence ID" value="MBF8188312.1"/>
    <property type="molecule type" value="Genomic_DNA"/>
</dbReference>
<keyword evidence="1" id="KW-1133">Transmembrane helix</keyword>
<dbReference type="RefSeq" id="WP_195897264.1">
    <property type="nucleotide sequence ID" value="NZ_JADOGI010000063.1"/>
</dbReference>
<reference evidence="2" key="1">
    <citation type="submission" date="2020-11" db="EMBL/GenBank/DDBJ databases">
        <title>Whole-genome analyses of Nonomuraea sp. K274.</title>
        <authorList>
            <person name="Veyisoglu A."/>
        </authorList>
    </citation>
    <scope>NUCLEOTIDE SEQUENCE</scope>
    <source>
        <strain evidence="2">K274</strain>
    </source>
</reference>
<keyword evidence="1" id="KW-0472">Membrane</keyword>
<dbReference type="AlphaFoldDB" id="A0A931AFK9"/>
<organism evidence="2 3">
    <name type="scientific">Nonomuraea cypriaca</name>
    <dbReference type="NCBI Taxonomy" id="1187855"/>
    <lineage>
        <taxon>Bacteria</taxon>
        <taxon>Bacillati</taxon>
        <taxon>Actinomycetota</taxon>
        <taxon>Actinomycetes</taxon>
        <taxon>Streptosporangiales</taxon>
        <taxon>Streptosporangiaceae</taxon>
        <taxon>Nonomuraea</taxon>
    </lineage>
</organism>
<feature type="transmembrane region" description="Helical" evidence="1">
    <location>
        <begin position="21"/>
        <end position="40"/>
    </location>
</feature>
<gene>
    <name evidence="2" type="ORF">ITP53_21770</name>
</gene>
<evidence type="ECO:0000313" key="3">
    <source>
        <dbReference type="Proteomes" id="UP000605361"/>
    </source>
</evidence>